<proteinExistence type="predicted"/>
<evidence type="ECO:0000313" key="3">
    <source>
        <dbReference type="Proteomes" id="UP001060414"/>
    </source>
</evidence>
<dbReference type="PANTHER" id="PTHR12697:SF5">
    <property type="entry name" value="DEOXYHYPUSINE HYDROXYLASE"/>
    <property type="match status" value="1"/>
</dbReference>
<dbReference type="Proteomes" id="UP001060414">
    <property type="component" value="Chromosome"/>
</dbReference>
<dbReference type="RefSeq" id="WP_260749197.1">
    <property type="nucleotide sequence ID" value="NZ_CP092109.1"/>
</dbReference>
<dbReference type="Gene3D" id="1.25.10.10">
    <property type="entry name" value="Leucine-rich Repeat Variant"/>
    <property type="match status" value="2"/>
</dbReference>
<protein>
    <submittedName>
        <fullName evidence="2">HEAT repeat domain-containing protein</fullName>
    </submittedName>
</protein>
<name>A0ABY5ZQ59_9BACT</name>
<dbReference type="InterPro" id="IPR011989">
    <property type="entry name" value="ARM-like"/>
</dbReference>
<feature type="region of interest" description="Disordered" evidence="1">
    <location>
        <begin position="151"/>
        <end position="176"/>
    </location>
</feature>
<dbReference type="SUPFAM" id="SSF48371">
    <property type="entry name" value="ARM repeat"/>
    <property type="match status" value="1"/>
</dbReference>
<dbReference type="SMART" id="SM00567">
    <property type="entry name" value="EZ_HEAT"/>
    <property type="match status" value="6"/>
</dbReference>
<dbReference type="PANTHER" id="PTHR12697">
    <property type="entry name" value="PBS LYASE HEAT-LIKE PROTEIN"/>
    <property type="match status" value="1"/>
</dbReference>
<evidence type="ECO:0000256" key="1">
    <source>
        <dbReference type="SAM" id="MobiDB-lite"/>
    </source>
</evidence>
<keyword evidence="3" id="KW-1185">Reference proteome</keyword>
<dbReference type="Pfam" id="PF13646">
    <property type="entry name" value="HEAT_2"/>
    <property type="match status" value="2"/>
</dbReference>
<organism evidence="2 3">
    <name type="scientific">Geoalkalibacter halelectricus</name>
    <dbReference type="NCBI Taxonomy" id="2847045"/>
    <lineage>
        <taxon>Bacteria</taxon>
        <taxon>Pseudomonadati</taxon>
        <taxon>Thermodesulfobacteriota</taxon>
        <taxon>Desulfuromonadia</taxon>
        <taxon>Desulfuromonadales</taxon>
        <taxon>Geoalkalibacteraceae</taxon>
        <taxon>Geoalkalibacter</taxon>
    </lineage>
</organism>
<dbReference type="EMBL" id="CP092109">
    <property type="protein sequence ID" value="UWZ80831.1"/>
    <property type="molecule type" value="Genomic_DNA"/>
</dbReference>
<sequence length="542" mass="60584">MSGPATQTASLEEALRELVIVLKAVHLYPLGHPARRQAITSACAKLSQALADRDHLDFAIRKDHFTFQEQPLAPQHPALKKLARQLFERRVERLSVLPDLSHRDLEEWACLIALEPEDILRRGGLPKLMQAAAITTLWVNESDFARILSMRREQAEQPPPALAPEESETPPAVGQSKAEELMENLAAALFTDPEASLPQEPGPEELLARMEEQAGDENFRLLLRELVDLLWKFDREGEFPRLLTCLLTLGRHCREPRLSETRRDACRRAVQDLVDEDLTHRLAHYMCDPDTSHQDSSQAQNLLLLLGESAAEVLADHLAEETESHARKILAQALARFAGAALPAMNRLLRDERWFVVRNALAILGEIRDPSQVAHLAVFLGHDDVRVRREAIRALTRIGTADAMDVLLVAVEEGDGDLQRQALLFLGALKQRAALPHLLRFATLRDPLLRRAELTRGAVRALGEIGAEEAVPALISLLKRRKRLRRGRYQDIQEEAALALARIGTVQALEALETVMEQGSGRLAQTAARALQERIQTSDHGY</sequence>
<dbReference type="InterPro" id="IPR004155">
    <property type="entry name" value="PBS_lyase_HEAT"/>
</dbReference>
<dbReference type="InterPro" id="IPR016024">
    <property type="entry name" value="ARM-type_fold"/>
</dbReference>
<gene>
    <name evidence="2" type="ORF">L9S41_05365</name>
</gene>
<accession>A0ABY5ZQ59</accession>
<reference evidence="2" key="1">
    <citation type="journal article" date="2022" name="Environ. Microbiol.">
        <title>Geoalkalibacter halelectricus SAP #1 sp. nov. possessing extracellular electron transfer and mineral#reducing capabilities from a haloalkaline environment.</title>
        <authorList>
            <person name="Yadav S."/>
            <person name="Singh R."/>
            <person name="Sundharam S.S."/>
            <person name="Chaudhary S."/>
            <person name="Krishnamurthi S."/>
            <person name="Patil S.A."/>
        </authorList>
    </citation>
    <scope>NUCLEOTIDE SEQUENCE</scope>
    <source>
        <strain evidence="2">SAP-1</strain>
    </source>
</reference>
<evidence type="ECO:0000313" key="2">
    <source>
        <dbReference type="EMBL" id="UWZ80831.1"/>
    </source>
</evidence>